<dbReference type="InterPro" id="IPR050985">
    <property type="entry name" value="Alpha-glycosidase_related"/>
</dbReference>
<evidence type="ECO:0000259" key="5">
    <source>
        <dbReference type="Pfam" id="PF01055"/>
    </source>
</evidence>
<evidence type="ECO:0000256" key="4">
    <source>
        <dbReference type="RuleBase" id="RU361185"/>
    </source>
</evidence>
<name>N6TXU7_DENPD</name>
<evidence type="ECO:0000313" key="6">
    <source>
        <dbReference type="EMBL" id="ENN82918.1"/>
    </source>
</evidence>
<dbReference type="SUPFAM" id="SSF51445">
    <property type="entry name" value="(Trans)glycosidases"/>
    <property type="match status" value="1"/>
</dbReference>
<dbReference type="OrthoDB" id="10070917at2759"/>
<reference evidence="6" key="1">
    <citation type="journal article" date="2013" name="Genome Biol.">
        <title>Draft genome of the mountain pine beetle, Dendroctonus ponderosae Hopkins, a major forest pest.</title>
        <authorList>
            <person name="Keeling C.I."/>
            <person name="Yuen M.M."/>
            <person name="Liao N.Y."/>
            <person name="Docking T.R."/>
            <person name="Chan S.K."/>
            <person name="Taylor G.A."/>
            <person name="Palmquist D.L."/>
            <person name="Jackman S.D."/>
            <person name="Nguyen A."/>
            <person name="Li M."/>
            <person name="Henderson H."/>
            <person name="Janes J.K."/>
            <person name="Zhao Y."/>
            <person name="Pandoh P."/>
            <person name="Moore R."/>
            <person name="Sperling F.A."/>
            <person name="Huber D.P."/>
            <person name="Birol I."/>
            <person name="Jones S.J."/>
            <person name="Bohlmann J."/>
        </authorList>
    </citation>
    <scope>NUCLEOTIDE SEQUENCE</scope>
</reference>
<feature type="domain" description="Glycoside hydrolase family 31 TIM barrel" evidence="5">
    <location>
        <begin position="10"/>
        <end position="160"/>
    </location>
</feature>
<accession>N6TXU7</accession>
<dbReference type="InterPro" id="IPR000322">
    <property type="entry name" value="Glyco_hydro_31_TIM"/>
</dbReference>
<proteinExistence type="inferred from homology"/>
<feature type="non-terminal residue" evidence="6">
    <location>
        <position position="1"/>
    </location>
</feature>
<keyword evidence="3 4" id="KW-0326">Glycosidase</keyword>
<sequence>MIEELIWTTWAKYKKPINDETVLEFGRTIRSHGYEGGQLKIDDSWETCYGSQQFTEEKFANMKNTVNTLHEDGWRVSLWIHPFVNDDCEENSAIGKRLDYFVHNPQNETNAVWWNSDYGHQIDFTKPAAAQWWSDRVKSIQETIGMDSFKFDAGEVDYVNQSFVRLNGRMKQFSLEMLTILALVGVFLANSAESAKVFSSGVVDLYFEESPVEYDFELRRDNVVKMTGIFGKGVDFTNTSPNFNVTIMSVDDGFRVDWRSSDPNFQTTDCLNLQSETLHWYGGPEIYEQKWPIEKLQLSGDDAYVARKDDNFAGTVNFLYTF</sequence>
<dbReference type="PANTHER" id="PTHR43053:SF4">
    <property type="entry name" value="MYOGENESIS-REGULATING GLYCOSIDASE"/>
    <property type="match status" value="1"/>
</dbReference>
<protein>
    <recommendedName>
        <fullName evidence="5">Glycoside hydrolase family 31 TIM barrel domain-containing protein</fullName>
    </recommendedName>
</protein>
<dbReference type="InterPro" id="IPR017853">
    <property type="entry name" value="GH"/>
</dbReference>
<evidence type="ECO:0000256" key="1">
    <source>
        <dbReference type="ARBA" id="ARBA00007806"/>
    </source>
</evidence>
<dbReference type="PANTHER" id="PTHR43053">
    <property type="entry name" value="GLYCOSIDASE FAMILY 31"/>
    <property type="match status" value="1"/>
</dbReference>
<dbReference type="GO" id="GO:0004553">
    <property type="term" value="F:hydrolase activity, hydrolyzing O-glycosyl compounds"/>
    <property type="evidence" value="ECO:0007669"/>
    <property type="project" value="InterPro"/>
</dbReference>
<evidence type="ECO:0000256" key="2">
    <source>
        <dbReference type="ARBA" id="ARBA00022801"/>
    </source>
</evidence>
<dbReference type="HOGENOM" id="CLU_863994_0_0_1"/>
<keyword evidence="2 4" id="KW-0378">Hydrolase</keyword>
<evidence type="ECO:0000256" key="3">
    <source>
        <dbReference type="ARBA" id="ARBA00023295"/>
    </source>
</evidence>
<dbReference type="GO" id="GO:0005975">
    <property type="term" value="P:carbohydrate metabolic process"/>
    <property type="evidence" value="ECO:0007669"/>
    <property type="project" value="InterPro"/>
</dbReference>
<comment type="similarity">
    <text evidence="1 4">Belongs to the glycosyl hydrolase 31 family.</text>
</comment>
<organism evidence="6">
    <name type="scientific">Dendroctonus ponderosae</name>
    <name type="common">Mountain pine beetle</name>
    <dbReference type="NCBI Taxonomy" id="77166"/>
    <lineage>
        <taxon>Eukaryota</taxon>
        <taxon>Metazoa</taxon>
        <taxon>Ecdysozoa</taxon>
        <taxon>Arthropoda</taxon>
        <taxon>Hexapoda</taxon>
        <taxon>Insecta</taxon>
        <taxon>Pterygota</taxon>
        <taxon>Neoptera</taxon>
        <taxon>Endopterygota</taxon>
        <taxon>Coleoptera</taxon>
        <taxon>Polyphaga</taxon>
        <taxon>Cucujiformia</taxon>
        <taxon>Curculionidae</taxon>
        <taxon>Scolytinae</taxon>
        <taxon>Dendroctonus</taxon>
    </lineage>
</organism>
<dbReference type="EMBL" id="KB737813">
    <property type="protein sequence ID" value="ENN82918.1"/>
    <property type="molecule type" value="Genomic_DNA"/>
</dbReference>
<dbReference type="Pfam" id="PF01055">
    <property type="entry name" value="Glyco_hydro_31_2nd"/>
    <property type="match status" value="1"/>
</dbReference>
<gene>
    <name evidence="6" type="ORF">YQE_00716</name>
</gene>
<dbReference type="AlphaFoldDB" id="N6TXU7"/>
<dbReference type="Gene3D" id="3.20.20.80">
    <property type="entry name" value="Glycosidases"/>
    <property type="match status" value="1"/>
</dbReference>